<evidence type="ECO:0000259" key="1">
    <source>
        <dbReference type="Pfam" id="PF20411"/>
    </source>
</evidence>
<dbReference type="AlphaFoldDB" id="A0A6A4HG49"/>
<feature type="non-terminal residue" evidence="2">
    <location>
        <position position="1"/>
    </location>
</feature>
<dbReference type="Proteomes" id="UP000799118">
    <property type="component" value="Unassembled WGS sequence"/>
</dbReference>
<evidence type="ECO:0000313" key="2">
    <source>
        <dbReference type="EMBL" id="KAE9396763.1"/>
    </source>
</evidence>
<dbReference type="OrthoDB" id="3219211at2759"/>
<accession>A0A6A4HG49</accession>
<reference evidence="2" key="1">
    <citation type="journal article" date="2019" name="Environ. Microbiol.">
        <title>Fungal ecological strategies reflected in gene transcription - a case study of two litter decomposers.</title>
        <authorList>
            <person name="Barbi F."/>
            <person name="Kohler A."/>
            <person name="Barry K."/>
            <person name="Baskaran P."/>
            <person name="Daum C."/>
            <person name="Fauchery L."/>
            <person name="Ihrmark K."/>
            <person name="Kuo A."/>
            <person name="LaButti K."/>
            <person name="Lipzen A."/>
            <person name="Morin E."/>
            <person name="Grigoriev I.V."/>
            <person name="Henrissat B."/>
            <person name="Lindahl B."/>
            <person name="Martin F."/>
        </authorList>
    </citation>
    <scope>NUCLEOTIDE SEQUENCE</scope>
    <source>
        <strain evidence="2">JB14</strain>
    </source>
</reference>
<evidence type="ECO:0000313" key="3">
    <source>
        <dbReference type="Proteomes" id="UP000799118"/>
    </source>
</evidence>
<organism evidence="2 3">
    <name type="scientific">Gymnopus androsaceus JB14</name>
    <dbReference type="NCBI Taxonomy" id="1447944"/>
    <lineage>
        <taxon>Eukaryota</taxon>
        <taxon>Fungi</taxon>
        <taxon>Dikarya</taxon>
        <taxon>Basidiomycota</taxon>
        <taxon>Agaricomycotina</taxon>
        <taxon>Agaricomycetes</taxon>
        <taxon>Agaricomycetidae</taxon>
        <taxon>Agaricales</taxon>
        <taxon>Marasmiineae</taxon>
        <taxon>Omphalotaceae</taxon>
        <taxon>Gymnopus</taxon>
    </lineage>
</organism>
<dbReference type="Pfam" id="PF20411">
    <property type="entry name" value="DUF6697"/>
    <property type="match status" value="1"/>
</dbReference>
<dbReference type="EMBL" id="ML769508">
    <property type="protein sequence ID" value="KAE9396763.1"/>
    <property type="molecule type" value="Genomic_DNA"/>
</dbReference>
<feature type="domain" description="DUF6697" evidence="1">
    <location>
        <begin position="151"/>
        <end position="296"/>
    </location>
</feature>
<gene>
    <name evidence="2" type="ORF">BT96DRAFT_824268</name>
</gene>
<proteinExistence type="predicted"/>
<name>A0A6A4HG49_9AGAR</name>
<keyword evidence="3" id="KW-1185">Reference proteome</keyword>
<dbReference type="InterPro" id="IPR046520">
    <property type="entry name" value="DUF6697"/>
</dbReference>
<sequence>PYKVTEMALSISNERKNAVDARTARDEAVKRLSDAYISIEQKVKTIEHLEKELGQLKPSEMMKKEAGTLESIKFKTEIACEEMKAAAESSKVTFIRSAAPSEEAQDLIHARNKLLAAFPIPDEAPNDVLKPIIIPTPYVNLYEFLASVPGVANYRVVHQLTTSWCPQREEHGYYLTPSFKCITDPRATTVHRWAPADLTSKMDKPTECFYNNDGVWYYTGVYKAFRLDDLTMKEWEALSVETTQDIVRETLEGRKNASPQNTYEVTQLYAIGALKVAVIALQCVGFNHSMYRLLLEHASKCTLSAADRNRREGEEETTLITKCKEFESLSWVC</sequence>
<protein>
    <recommendedName>
        <fullName evidence="1">DUF6697 domain-containing protein</fullName>
    </recommendedName>
</protein>